<name>A0ABN3TLS3_9ACTN</name>
<dbReference type="InterPro" id="IPR000833">
    <property type="entry name" value="A-amylase_inhib"/>
</dbReference>
<evidence type="ECO:0000313" key="4">
    <source>
        <dbReference type="EMBL" id="GAA2707355.1"/>
    </source>
</evidence>
<accession>A0ABN3TLS3</accession>
<keyword evidence="3" id="KW-0732">Signal</keyword>
<evidence type="ECO:0000313" key="5">
    <source>
        <dbReference type="Proteomes" id="UP001500886"/>
    </source>
</evidence>
<dbReference type="Proteomes" id="UP001500886">
    <property type="component" value="Unassembled WGS sequence"/>
</dbReference>
<evidence type="ECO:0000256" key="3">
    <source>
        <dbReference type="SAM" id="SignalP"/>
    </source>
</evidence>
<feature type="signal peptide" evidence="3">
    <location>
        <begin position="1"/>
        <end position="18"/>
    </location>
</feature>
<feature type="chain" id="PRO_5046490745" evidence="3">
    <location>
        <begin position="19"/>
        <end position="98"/>
    </location>
</feature>
<reference evidence="4 5" key="1">
    <citation type="journal article" date="2019" name="Int. J. Syst. Evol. Microbiol.">
        <title>The Global Catalogue of Microorganisms (GCM) 10K type strain sequencing project: providing services to taxonomists for standard genome sequencing and annotation.</title>
        <authorList>
            <consortium name="The Broad Institute Genomics Platform"/>
            <consortium name="The Broad Institute Genome Sequencing Center for Infectious Disease"/>
            <person name="Wu L."/>
            <person name="Ma J."/>
        </authorList>
    </citation>
    <scope>NUCLEOTIDE SEQUENCE [LARGE SCALE GENOMIC DNA]</scope>
    <source>
        <strain evidence="4 5">JCM 4542</strain>
    </source>
</reference>
<dbReference type="Gene3D" id="2.60.40.20">
    <property type="entry name" value="Alpha-amylase inhibitor"/>
    <property type="match status" value="1"/>
</dbReference>
<dbReference type="Pfam" id="PF01356">
    <property type="entry name" value="A_amylase_inhib"/>
    <property type="match status" value="1"/>
</dbReference>
<dbReference type="EMBL" id="BAAASL010000001">
    <property type="protein sequence ID" value="GAA2707355.1"/>
    <property type="molecule type" value="Genomic_DNA"/>
</dbReference>
<organism evidence="4 5">
    <name type="scientific">Streptomyces luteosporeus</name>
    <dbReference type="NCBI Taxonomy" id="173856"/>
    <lineage>
        <taxon>Bacteria</taxon>
        <taxon>Bacillati</taxon>
        <taxon>Actinomycetota</taxon>
        <taxon>Actinomycetes</taxon>
        <taxon>Kitasatosporales</taxon>
        <taxon>Streptomycetaceae</taxon>
        <taxon>Streptomyces</taxon>
    </lineage>
</organism>
<gene>
    <name evidence="4" type="ORF">GCM10010315_01680</name>
</gene>
<evidence type="ECO:0000256" key="2">
    <source>
        <dbReference type="ARBA" id="ARBA00023157"/>
    </source>
</evidence>
<comment type="caution">
    <text evidence="4">The sequence shown here is derived from an EMBL/GenBank/DDBJ whole genome shotgun (WGS) entry which is preliminary data.</text>
</comment>
<proteinExistence type="predicted"/>
<sequence>MAVGAVALFGAAQGAAQAAPAAADGTVPSCVVLDAPYSMFGGMVKATVTNNCGQTVRVKLVYPNGPGSTCHAVEPQKSVVEEYWSLGFGWGPKSLVAC</sequence>
<dbReference type="InterPro" id="IPR036379">
    <property type="entry name" value="A-amylase_inhib_sf"/>
</dbReference>
<evidence type="ECO:0000256" key="1">
    <source>
        <dbReference type="ARBA" id="ARBA00022579"/>
    </source>
</evidence>
<dbReference type="SUPFAM" id="SSF49498">
    <property type="entry name" value="alpha-Amylase inhibitor tendamistat"/>
    <property type="match status" value="1"/>
</dbReference>
<keyword evidence="1" id="KW-0022">Alpha-amylase inhibitor</keyword>
<keyword evidence="2" id="KW-1015">Disulfide bond</keyword>
<keyword evidence="5" id="KW-1185">Reference proteome</keyword>
<protein>
    <submittedName>
        <fullName evidence="4">Uncharacterized protein</fullName>
    </submittedName>
</protein>